<dbReference type="PANTHER" id="PTHR33178:SF10">
    <property type="entry name" value="STRESS-RESPONSE A_B BARREL DOMAIN-CONTAINING PROTEIN"/>
    <property type="match status" value="1"/>
</dbReference>
<dbReference type="InterPro" id="IPR013097">
    <property type="entry name" value="Dabb"/>
</dbReference>
<evidence type="ECO:0000259" key="2">
    <source>
        <dbReference type="PROSITE" id="PS51502"/>
    </source>
</evidence>
<sequence length="110" mass="12310">MGATTHTVLYQFKSYLPAAEVEDACARFLRLKETCVSHNGGNYIRSMRGGRDNSPEGLQHGMTHGFVAEFASVEDRNYYVTTDPAHRAFVKSIEDLVEKSIVVSFRSGDY</sequence>
<dbReference type="Proteomes" id="UP001275084">
    <property type="component" value="Unassembled WGS sequence"/>
</dbReference>
<dbReference type="PROSITE" id="PS51502">
    <property type="entry name" value="S_R_A_B_BARREL"/>
    <property type="match status" value="1"/>
</dbReference>
<dbReference type="SUPFAM" id="SSF54909">
    <property type="entry name" value="Dimeric alpha+beta barrel"/>
    <property type="match status" value="1"/>
</dbReference>
<protein>
    <recommendedName>
        <fullName evidence="2">Stress-response A/B barrel domain-containing protein</fullName>
    </recommendedName>
</protein>
<keyword evidence="4" id="KW-1185">Reference proteome</keyword>
<organism evidence="3 4">
    <name type="scientific">Lasiosphaeria hispida</name>
    <dbReference type="NCBI Taxonomy" id="260671"/>
    <lineage>
        <taxon>Eukaryota</taxon>
        <taxon>Fungi</taxon>
        <taxon>Dikarya</taxon>
        <taxon>Ascomycota</taxon>
        <taxon>Pezizomycotina</taxon>
        <taxon>Sordariomycetes</taxon>
        <taxon>Sordariomycetidae</taxon>
        <taxon>Sordariales</taxon>
        <taxon>Lasiosphaeriaceae</taxon>
        <taxon>Lasiosphaeria</taxon>
    </lineage>
</organism>
<reference evidence="3" key="1">
    <citation type="journal article" date="2023" name="Mol. Phylogenet. Evol.">
        <title>Genome-scale phylogeny and comparative genomics of the fungal order Sordariales.</title>
        <authorList>
            <person name="Hensen N."/>
            <person name="Bonometti L."/>
            <person name="Westerberg I."/>
            <person name="Brannstrom I.O."/>
            <person name="Guillou S."/>
            <person name="Cros-Aarteil S."/>
            <person name="Calhoun S."/>
            <person name="Haridas S."/>
            <person name="Kuo A."/>
            <person name="Mondo S."/>
            <person name="Pangilinan J."/>
            <person name="Riley R."/>
            <person name="LaButti K."/>
            <person name="Andreopoulos B."/>
            <person name="Lipzen A."/>
            <person name="Chen C."/>
            <person name="Yan M."/>
            <person name="Daum C."/>
            <person name="Ng V."/>
            <person name="Clum A."/>
            <person name="Steindorff A."/>
            <person name="Ohm R.A."/>
            <person name="Martin F."/>
            <person name="Silar P."/>
            <person name="Natvig D.O."/>
            <person name="Lalanne C."/>
            <person name="Gautier V."/>
            <person name="Ament-Velasquez S.L."/>
            <person name="Kruys A."/>
            <person name="Hutchinson M.I."/>
            <person name="Powell A.J."/>
            <person name="Barry K."/>
            <person name="Miller A.N."/>
            <person name="Grigoriev I.V."/>
            <person name="Debuchy R."/>
            <person name="Gladieux P."/>
            <person name="Hiltunen Thoren M."/>
            <person name="Johannesson H."/>
        </authorList>
    </citation>
    <scope>NUCLEOTIDE SEQUENCE</scope>
    <source>
        <strain evidence="3">CBS 955.72</strain>
    </source>
</reference>
<dbReference type="SMART" id="SM00886">
    <property type="entry name" value="Dabb"/>
    <property type="match status" value="1"/>
</dbReference>
<dbReference type="Pfam" id="PF07876">
    <property type="entry name" value="Dabb"/>
    <property type="match status" value="1"/>
</dbReference>
<dbReference type="PANTHER" id="PTHR33178">
    <property type="match status" value="1"/>
</dbReference>
<reference evidence="3" key="2">
    <citation type="submission" date="2023-06" db="EMBL/GenBank/DDBJ databases">
        <authorList>
            <consortium name="Lawrence Berkeley National Laboratory"/>
            <person name="Haridas S."/>
            <person name="Hensen N."/>
            <person name="Bonometti L."/>
            <person name="Westerberg I."/>
            <person name="Brannstrom I.O."/>
            <person name="Guillou S."/>
            <person name="Cros-Aarteil S."/>
            <person name="Calhoun S."/>
            <person name="Kuo A."/>
            <person name="Mondo S."/>
            <person name="Pangilinan J."/>
            <person name="Riley R."/>
            <person name="Labutti K."/>
            <person name="Andreopoulos B."/>
            <person name="Lipzen A."/>
            <person name="Chen C."/>
            <person name="Yanf M."/>
            <person name="Daum C."/>
            <person name="Ng V."/>
            <person name="Clum A."/>
            <person name="Steindorff A."/>
            <person name="Ohm R."/>
            <person name="Martin F."/>
            <person name="Silar P."/>
            <person name="Natvig D."/>
            <person name="Lalanne C."/>
            <person name="Gautier V."/>
            <person name="Ament-Velasquez S.L."/>
            <person name="Kruys A."/>
            <person name="Hutchinson M.I."/>
            <person name="Powell A.J."/>
            <person name="Barry K."/>
            <person name="Miller A.N."/>
            <person name="Grigoriev I.V."/>
            <person name="Debuchy R."/>
            <person name="Gladieux P."/>
            <person name="Thoren M.H."/>
            <person name="Johannesson H."/>
        </authorList>
    </citation>
    <scope>NUCLEOTIDE SEQUENCE</scope>
    <source>
        <strain evidence="3">CBS 955.72</strain>
    </source>
</reference>
<name>A0AAJ0M8Y7_9PEZI</name>
<dbReference type="AlphaFoldDB" id="A0AAJ0M8Y7"/>
<dbReference type="EMBL" id="JAUIQD010000008">
    <property type="protein sequence ID" value="KAK3342162.1"/>
    <property type="molecule type" value="Genomic_DNA"/>
</dbReference>
<dbReference type="InterPro" id="IPR044662">
    <property type="entry name" value="HS1/DABB1-like"/>
</dbReference>
<gene>
    <name evidence="3" type="ORF">B0T25DRAFT_360041</name>
</gene>
<evidence type="ECO:0000256" key="1">
    <source>
        <dbReference type="ARBA" id="ARBA00011738"/>
    </source>
</evidence>
<accession>A0AAJ0M8Y7</accession>
<dbReference type="Gene3D" id="3.30.70.100">
    <property type="match status" value="1"/>
</dbReference>
<proteinExistence type="predicted"/>
<evidence type="ECO:0000313" key="4">
    <source>
        <dbReference type="Proteomes" id="UP001275084"/>
    </source>
</evidence>
<comment type="caution">
    <text evidence="3">The sequence shown here is derived from an EMBL/GenBank/DDBJ whole genome shotgun (WGS) entry which is preliminary data.</text>
</comment>
<comment type="subunit">
    <text evidence="1">Homodimer.</text>
</comment>
<dbReference type="InterPro" id="IPR011008">
    <property type="entry name" value="Dimeric_a/b-barrel"/>
</dbReference>
<feature type="domain" description="Stress-response A/B barrel" evidence="2">
    <location>
        <begin position="4"/>
        <end position="105"/>
    </location>
</feature>
<evidence type="ECO:0000313" key="3">
    <source>
        <dbReference type="EMBL" id="KAK3342162.1"/>
    </source>
</evidence>